<dbReference type="FunCoup" id="A0A6P8Z3T8">
    <property type="interactions" value="1634"/>
</dbReference>
<evidence type="ECO:0000256" key="4">
    <source>
        <dbReference type="ARBA" id="ARBA00022691"/>
    </source>
</evidence>
<dbReference type="Pfam" id="PF13847">
    <property type="entry name" value="Methyltransf_31"/>
    <property type="match status" value="1"/>
</dbReference>
<comment type="function">
    <text evidence="5">S-adenosyl-L-methionine-dependent protein-lysine N-methyltransferase that methylates elongation factor 1-alpha.</text>
</comment>
<dbReference type="GeneID" id="117647011"/>
<dbReference type="GO" id="GO:0016279">
    <property type="term" value="F:protein-lysine N-methyltransferase activity"/>
    <property type="evidence" value="ECO:0007669"/>
    <property type="project" value="UniProtKB-UniRule"/>
</dbReference>
<accession>A0A6P8Z3T8</accession>
<keyword evidence="4 5" id="KW-0949">S-adenosyl-L-methionine</keyword>
<evidence type="ECO:0000256" key="5">
    <source>
        <dbReference type="HAMAP-Rule" id="MF_03188"/>
    </source>
</evidence>
<name>A0A6P8Z3T8_THRPL</name>
<gene>
    <name evidence="8" type="primary">LOC117647011</name>
</gene>
<protein>
    <recommendedName>
        <fullName evidence="5">Protein-lysine N-methyltransferase LOC117647011</fullName>
        <ecNumber evidence="5">2.1.1.-</ecNumber>
    </recommendedName>
</protein>
<dbReference type="GO" id="GO:0005737">
    <property type="term" value="C:cytoplasm"/>
    <property type="evidence" value="ECO:0007669"/>
    <property type="project" value="UniProtKB-SubCell"/>
</dbReference>
<dbReference type="SUPFAM" id="SSF53335">
    <property type="entry name" value="S-adenosyl-L-methionine-dependent methyltransferases"/>
    <property type="match status" value="1"/>
</dbReference>
<evidence type="ECO:0000313" key="8">
    <source>
        <dbReference type="RefSeq" id="XP_034244381.1"/>
    </source>
</evidence>
<dbReference type="GO" id="GO:0032259">
    <property type="term" value="P:methylation"/>
    <property type="evidence" value="ECO:0007669"/>
    <property type="project" value="UniProtKB-KW"/>
</dbReference>
<dbReference type="Proteomes" id="UP000515158">
    <property type="component" value="Unplaced"/>
</dbReference>
<keyword evidence="3 5" id="KW-0808">Transferase</keyword>
<proteinExistence type="inferred from homology"/>
<sequence length="225" mass="24921">MSNSEETSELPTSELGTKEYWDSAYQTELANFKDHGDVGEIWFGEDSAMRVVRWMCNSEDIQSSDSIVDLGCGNGMLLVELADEGFTNLTGVDYSAAAVKLAEEVSSARQLNIKFETCDILADSACPFNGRRFKIVLDKGTYDAISLNPENAQEKRSLYIESVNNLLDVEGLFILTSCNWTQAELEAHFNKYFSVVCVLPTPQFQFGGKTGSKVASVVFQRKSSQ</sequence>
<evidence type="ECO:0000256" key="2">
    <source>
        <dbReference type="ARBA" id="ARBA00022603"/>
    </source>
</evidence>
<dbReference type="KEGG" id="tpal:117647011"/>
<dbReference type="CDD" id="cd02440">
    <property type="entry name" value="AdoMet_MTases"/>
    <property type="match status" value="1"/>
</dbReference>
<evidence type="ECO:0000259" key="6">
    <source>
        <dbReference type="Pfam" id="PF13847"/>
    </source>
</evidence>
<reference evidence="8" key="1">
    <citation type="submission" date="2025-08" db="UniProtKB">
        <authorList>
            <consortium name="RefSeq"/>
        </authorList>
    </citation>
    <scope>IDENTIFICATION</scope>
    <source>
        <tissue evidence="8">Total insect</tissue>
    </source>
</reference>
<dbReference type="HAMAP" id="MF_03188">
    <property type="entry name" value="Methyltr_EFM4"/>
    <property type="match status" value="1"/>
</dbReference>
<dbReference type="RefSeq" id="XP_034244381.1">
    <property type="nucleotide sequence ID" value="XM_034388490.1"/>
</dbReference>
<dbReference type="EC" id="2.1.1.-" evidence="5"/>
<keyword evidence="2 5" id="KW-0489">Methyltransferase</keyword>
<dbReference type="AlphaFoldDB" id="A0A6P8Z3T8"/>
<evidence type="ECO:0000256" key="1">
    <source>
        <dbReference type="ARBA" id="ARBA00022490"/>
    </source>
</evidence>
<feature type="domain" description="Methyltransferase" evidence="6">
    <location>
        <begin position="62"/>
        <end position="194"/>
    </location>
</feature>
<comment type="subcellular location">
    <subcellularLocation>
        <location evidence="5">Cytoplasm</location>
    </subcellularLocation>
</comment>
<evidence type="ECO:0000313" key="7">
    <source>
        <dbReference type="Proteomes" id="UP000515158"/>
    </source>
</evidence>
<comment type="similarity">
    <text evidence="5">Belongs to the class I-like SAM-binding methyltransferase superfamily. EFM4 family.</text>
</comment>
<dbReference type="Gene3D" id="3.40.50.150">
    <property type="entry name" value="Vaccinia Virus protein VP39"/>
    <property type="match status" value="1"/>
</dbReference>
<dbReference type="PANTHER" id="PTHR12843">
    <property type="entry name" value="PROTEIN-LYSINE N-METHYLTRANSFERASE METTL10"/>
    <property type="match status" value="1"/>
</dbReference>
<keyword evidence="7" id="KW-1185">Reference proteome</keyword>
<keyword evidence="1 5" id="KW-0963">Cytoplasm</keyword>
<dbReference type="InParanoid" id="A0A6P8Z3T8"/>
<organism evidence="8">
    <name type="scientific">Thrips palmi</name>
    <name type="common">Melon thrips</name>
    <dbReference type="NCBI Taxonomy" id="161013"/>
    <lineage>
        <taxon>Eukaryota</taxon>
        <taxon>Metazoa</taxon>
        <taxon>Ecdysozoa</taxon>
        <taxon>Arthropoda</taxon>
        <taxon>Hexapoda</taxon>
        <taxon>Insecta</taxon>
        <taxon>Pterygota</taxon>
        <taxon>Neoptera</taxon>
        <taxon>Paraneoptera</taxon>
        <taxon>Thysanoptera</taxon>
        <taxon>Terebrantia</taxon>
        <taxon>Thripoidea</taxon>
        <taxon>Thripidae</taxon>
        <taxon>Thrips</taxon>
    </lineage>
</organism>
<dbReference type="OrthoDB" id="540004at2759"/>
<evidence type="ECO:0000256" key="3">
    <source>
        <dbReference type="ARBA" id="ARBA00022679"/>
    </source>
</evidence>
<dbReference type="InterPro" id="IPR026635">
    <property type="entry name" value="Efm4/METTL10"/>
</dbReference>
<dbReference type="PANTHER" id="PTHR12843:SF5">
    <property type="entry name" value="EEF1A LYSINE METHYLTRANSFERASE 2"/>
    <property type="match status" value="1"/>
</dbReference>
<dbReference type="InterPro" id="IPR029063">
    <property type="entry name" value="SAM-dependent_MTases_sf"/>
</dbReference>
<dbReference type="InterPro" id="IPR025714">
    <property type="entry name" value="Methyltranfer_dom"/>
</dbReference>